<dbReference type="InterPro" id="IPR051637">
    <property type="entry name" value="Ank_repeat_dom-contain_49"/>
</dbReference>
<feature type="repeat" description="ANK" evidence="3">
    <location>
        <begin position="77"/>
        <end position="109"/>
    </location>
</feature>
<keyword evidence="2 3" id="KW-0040">ANK repeat</keyword>
<dbReference type="PANTHER" id="PTHR24180">
    <property type="entry name" value="CYCLIN-DEPENDENT KINASE INHIBITOR 2C-RELATED"/>
    <property type="match status" value="1"/>
</dbReference>
<dbReference type="SMART" id="SM00248">
    <property type="entry name" value="ANK"/>
    <property type="match status" value="7"/>
</dbReference>
<reference evidence="4" key="1">
    <citation type="submission" date="2021-06" db="EMBL/GenBank/DDBJ databases">
        <authorList>
            <person name="Hodson N. C."/>
            <person name="Mongue J. A."/>
            <person name="Jaron S. K."/>
        </authorList>
    </citation>
    <scope>NUCLEOTIDE SEQUENCE</scope>
</reference>
<dbReference type="InterPro" id="IPR002110">
    <property type="entry name" value="Ankyrin_rpt"/>
</dbReference>
<evidence type="ECO:0000313" key="5">
    <source>
        <dbReference type="Proteomes" id="UP000708208"/>
    </source>
</evidence>
<feature type="repeat" description="ANK" evidence="3">
    <location>
        <begin position="220"/>
        <end position="252"/>
    </location>
</feature>
<dbReference type="Pfam" id="PF13637">
    <property type="entry name" value="Ank_4"/>
    <property type="match status" value="1"/>
</dbReference>
<dbReference type="PROSITE" id="PS50297">
    <property type="entry name" value="ANK_REP_REGION"/>
    <property type="match status" value="2"/>
</dbReference>
<evidence type="ECO:0000256" key="2">
    <source>
        <dbReference type="ARBA" id="ARBA00023043"/>
    </source>
</evidence>
<gene>
    <name evidence="4" type="ORF">AFUS01_LOCUS17204</name>
</gene>
<dbReference type="Proteomes" id="UP000708208">
    <property type="component" value="Unassembled WGS sequence"/>
</dbReference>
<evidence type="ECO:0000313" key="4">
    <source>
        <dbReference type="EMBL" id="CAG7728426.1"/>
    </source>
</evidence>
<protein>
    <submittedName>
        <fullName evidence="4">Uncharacterized protein</fullName>
    </submittedName>
</protein>
<comment type="caution">
    <text evidence="4">The sequence shown here is derived from an EMBL/GenBank/DDBJ whole genome shotgun (WGS) entry which is preliminary data.</text>
</comment>
<feature type="non-terminal residue" evidence="4">
    <location>
        <position position="1"/>
    </location>
</feature>
<organism evidence="4 5">
    <name type="scientific">Allacma fusca</name>
    <dbReference type="NCBI Taxonomy" id="39272"/>
    <lineage>
        <taxon>Eukaryota</taxon>
        <taxon>Metazoa</taxon>
        <taxon>Ecdysozoa</taxon>
        <taxon>Arthropoda</taxon>
        <taxon>Hexapoda</taxon>
        <taxon>Collembola</taxon>
        <taxon>Symphypleona</taxon>
        <taxon>Sminthuridae</taxon>
        <taxon>Allacma</taxon>
    </lineage>
</organism>
<dbReference type="AlphaFoldDB" id="A0A8J2KN37"/>
<sequence length="282" mass="30339">IDETQILLRDSPLKLLEVAENGDVQEFQRLLSADRLSLLVWDDKGRTAAHLAASKNHVGILKIIAKIETQFGDPDEDGNTPLHFAVDSEAVDAISFILTHGADGDVLNKKLQSPLHLAAELGRVTSLKALANHSSLLDVNLPGECGRTPLHSACIQDQPECVKILIEELGASPHVACSDSVLPVHDAAKYGSWNALGALLSSAEKFDCPVEEMLNFQDVDGNVALHFALQSRDIKTVQLCLESGAKISATQNDLSTAVHLACAQGSTEIVKLMFTLQPEEKA</sequence>
<name>A0A8J2KN37_9HEXA</name>
<dbReference type="EMBL" id="CAJVCH010163257">
    <property type="protein sequence ID" value="CAG7728426.1"/>
    <property type="molecule type" value="Genomic_DNA"/>
</dbReference>
<evidence type="ECO:0000256" key="3">
    <source>
        <dbReference type="PROSITE-ProRule" id="PRU00023"/>
    </source>
</evidence>
<proteinExistence type="predicted"/>
<evidence type="ECO:0000256" key="1">
    <source>
        <dbReference type="ARBA" id="ARBA00022737"/>
    </source>
</evidence>
<dbReference type="OrthoDB" id="1661883at2759"/>
<keyword evidence="1" id="KW-0677">Repeat</keyword>
<dbReference type="Pfam" id="PF12796">
    <property type="entry name" value="Ank_2"/>
    <property type="match status" value="2"/>
</dbReference>
<dbReference type="PANTHER" id="PTHR24180:SF45">
    <property type="entry name" value="POLY [ADP-RIBOSE] POLYMERASE TANKYRASE"/>
    <property type="match status" value="1"/>
</dbReference>
<keyword evidence="5" id="KW-1185">Reference proteome</keyword>
<feature type="non-terminal residue" evidence="4">
    <location>
        <position position="282"/>
    </location>
</feature>
<accession>A0A8J2KN37</accession>
<dbReference type="PROSITE" id="PS50088">
    <property type="entry name" value="ANK_REPEAT"/>
    <property type="match status" value="2"/>
</dbReference>